<evidence type="ECO:0000313" key="15">
    <source>
        <dbReference type="EMBL" id="SBP25911.1"/>
    </source>
</evidence>
<evidence type="ECO:0000256" key="12">
    <source>
        <dbReference type="PROSITE-ProRule" id="PRU00309"/>
    </source>
</evidence>
<dbReference type="SMART" id="SM00692">
    <property type="entry name" value="DM3"/>
    <property type="match status" value="1"/>
</dbReference>
<evidence type="ECO:0000256" key="11">
    <source>
        <dbReference type="ARBA" id="ARBA00023306"/>
    </source>
</evidence>
<dbReference type="Pfam" id="PF05485">
    <property type="entry name" value="THAP"/>
    <property type="match status" value="1"/>
</dbReference>
<reference evidence="15" key="2">
    <citation type="submission" date="2016-06" db="EMBL/GenBank/DDBJ databases">
        <title>The genome of a short-lived fish provides insights into sex chromosome evolution and the genetic control of aging.</title>
        <authorList>
            <person name="Reichwald K."/>
            <person name="Felder M."/>
            <person name="Petzold A."/>
            <person name="Koch P."/>
            <person name="Groth M."/>
            <person name="Platzer M."/>
        </authorList>
    </citation>
    <scope>NUCLEOTIDE SEQUENCE</scope>
    <source>
        <tissue evidence="15">Brain</tissue>
    </source>
</reference>
<keyword evidence="5" id="KW-0862">Zinc</keyword>
<keyword evidence="6 13" id="KW-0805">Transcription regulation</keyword>
<dbReference type="AlphaFoldDB" id="A0A1A7Y6L4"/>
<evidence type="ECO:0000256" key="3">
    <source>
        <dbReference type="ARBA" id="ARBA00022723"/>
    </source>
</evidence>
<dbReference type="GO" id="GO:0008270">
    <property type="term" value="F:zinc ion binding"/>
    <property type="evidence" value="ECO:0007669"/>
    <property type="project" value="UniProtKB-KW"/>
</dbReference>
<keyword evidence="11 13" id="KW-0131">Cell cycle</keyword>
<dbReference type="Gene3D" id="6.20.210.20">
    <property type="entry name" value="THAP domain"/>
    <property type="match status" value="1"/>
</dbReference>
<evidence type="ECO:0000256" key="8">
    <source>
        <dbReference type="ARBA" id="ARBA00023125"/>
    </source>
</evidence>
<gene>
    <name evidence="15" type="primary">SI:DKEY-34M19.3</name>
</gene>
<dbReference type="GO" id="GO:0001935">
    <property type="term" value="P:endothelial cell proliferation"/>
    <property type="evidence" value="ECO:0007669"/>
    <property type="project" value="UniProtKB-UniRule"/>
</dbReference>
<dbReference type="EMBL" id="HADX01003679">
    <property type="protein sequence ID" value="SBP25911.1"/>
    <property type="molecule type" value="Transcribed_RNA"/>
</dbReference>
<keyword evidence="9 13" id="KW-0804">Transcription</keyword>
<organism evidence="15">
    <name type="scientific">Iconisemion striatum</name>
    <dbReference type="NCBI Taxonomy" id="60296"/>
    <lineage>
        <taxon>Eukaryota</taxon>
        <taxon>Metazoa</taxon>
        <taxon>Chordata</taxon>
        <taxon>Craniata</taxon>
        <taxon>Vertebrata</taxon>
        <taxon>Euteleostomi</taxon>
        <taxon>Actinopterygii</taxon>
        <taxon>Neopterygii</taxon>
        <taxon>Teleostei</taxon>
        <taxon>Neoteleostei</taxon>
        <taxon>Acanthomorphata</taxon>
        <taxon>Ovalentaria</taxon>
        <taxon>Atherinomorphae</taxon>
        <taxon>Cyprinodontiformes</taxon>
        <taxon>Nothobranchiidae</taxon>
        <taxon>Iconisemion</taxon>
    </lineage>
</organism>
<dbReference type="PANTHER" id="PTHR46600">
    <property type="entry name" value="THAP DOMAIN-CONTAINING"/>
    <property type="match status" value="1"/>
</dbReference>
<dbReference type="InterPro" id="IPR038441">
    <property type="entry name" value="THAP_Znf_sf"/>
</dbReference>
<proteinExistence type="inferred from homology"/>
<evidence type="ECO:0000256" key="7">
    <source>
        <dbReference type="ARBA" id="ARBA00023054"/>
    </source>
</evidence>
<dbReference type="GO" id="GO:0043565">
    <property type="term" value="F:sequence-specific DNA binding"/>
    <property type="evidence" value="ECO:0007669"/>
    <property type="project" value="UniProtKB-UniRule"/>
</dbReference>
<evidence type="ECO:0000256" key="13">
    <source>
        <dbReference type="RuleBase" id="RU369073"/>
    </source>
</evidence>
<evidence type="ECO:0000259" key="14">
    <source>
        <dbReference type="PROSITE" id="PS50950"/>
    </source>
</evidence>
<dbReference type="InterPro" id="IPR026516">
    <property type="entry name" value="THAP1/10"/>
</dbReference>
<reference evidence="15" key="1">
    <citation type="submission" date="2016-05" db="EMBL/GenBank/DDBJ databases">
        <authorList>
            <person name="Lavstsen T."/>
            <person name="Jespersen J.S."/>
        </authorList>
    </citation>
    <scope>NUCLEOTIDE SEQUENCE</scope>
    <source>
        <tissue evidence="15">Brain</tissue>
    </source>
</reference>
<evidence type="ECO:0000256" key="2">
    <source>
        <dbReference type="ARBA" id="ARBA00006177"/>
    </source>
</evidence>
<evidence type="ECO:0000256" key="1">
    <source>
        <dbReference type="ARBA" id="ARBA00004642"/>
    </source>
</evidence>
<evidence type="ECO:0000256" key="5">
    <source>
        <dbReference type="ARBA" id="ARBA00022833"/>
    </source>
</evidence>
<dbReference type="SUPFAM" id="SSF57716">
    <property type="entry name" value="Glucocorticoid receptor-like (DNA-binding domain)"/>
    <property type="match status" value="1"/>
</dbReference>
<dbReference type="GO" id="GO:0005654">
    <property type="term" value="C:nucleoplasm"/>
    <property type="evidence" value="ECO:0007669"/>
    <property type="project" value="UniProtKB-SubCell"/>
</dbReference>
<sequence length="139" mass="15970">MPHCAAFGCNFQSKVNKGSDVSLHSFPTDKKRRKQWEDACGRTQLPKDPRLCSRHFFPDAFEAYSRPQLLKDLTGAAGYKRRLKLNALPTIFPHKEPKHPRRESEMRCLRDAGRSPEQTTRSCSCCFCGRIIGHATRHR</sequence>
<evidence type="ECO:0000256" key="4">
    <source>
        <dbReference type="ARBA" id="ARBA00022771"/>
    </source>
</evidence>
<dbReference type="GO" id="GO:0003700">
    <property type="term" value="F:DNA-binding transcription factor activity"/>
    <property type="evidence" value="ECO:0007669"/>
    <property type="project" value="UniProtKB-UniRule"/>
</dbReference>
<name>A0A1A7Y6L4_9TELE</name>
<dbReference type="PROSITE" id="PS50950">
    <property type="entry name" value="ZF_THAP"/>
    <property type="match status" value="1"/>
</dbReference>
<evidence type="ECO:0000256" key="6">
    <source>
        <dbReference type="ARBA" id="ARBA00023015"/>
    </source>
</evidence>
<dbReference type="SMART" id="SM00980">
    <property type="entry name" value="THAP"/>
    <property type="match status" value="1"/>
</dbReference>
<keyword evidence="3" id="KW-0479">Metal-binding</keyword>
<comment type="subcellular location">
    <subcellularLocation>
        <location evidence="1 13">Nucleus</location>
        <location evidence="1 13">Nucleoplasm</location>
    </subcellularLocation>
</comment>
<protein>
    <recommendedName>
        <fullName evidence="13">THAP domain-containing protein 1</fullName>
    </recommendedName>
</protein>
<keyword evidence="10 13" id="KW-0539">Nucleus</keyword>
<keyword evidence="8 12" id="KW-0238">DNA-binding</keyword>
<dbReference type="PANTHER" id="PTHR46600:SF1">
    <property type="entry name" value="THAP DOMAIN-CONTAINING PROTEIN 1"/>
    <property type="match status" value="1"/>
</dbReference>
<feature type="domain" description="THAP-type" evidence="14">
    <location>
        <begin position="1"/>
        <end position="92"/>
    </location>
</feature>
<comment type="similarity">
    <text evidence="2 13">Belongs to the THAP1 family.</text>
</comment>
<evidence type="ECO:0000256" key="9">
    <source>
        <dbReference type="ARBA" id="ARBA00023163"/>
    </source>
</evidence>
<accession>A0A1A7Y6L4</accession>
<comment type="function">
    <text evidence="13">DNA-binding transcription regulator that regulates endothelial cell proliferation and G1/S cell-cycle progression. Specifically binds the 5'-[AT]NTNN[GT]GGCA[AGT]-3' core DNA sequence and acts by modulating expression of pRB-E2F cell-cycle target genes.</text>
</comment>
<keyword evidence="7 13" id="KW-0175">Coiled coil</keyword>
<keyword evidence="4 12" id="KW-0863">Zinc-finger</keyword>
<dbReference type="InterPro" id="IPR006612">
    <property type="entry name" value="THAP_Znf"/>
</dbReference>
<evidence type="ECO:0000256" key="10">
    <source>
        <dbReference type="ARBA" id="ARBA00023242"/>
    </source>
</evidence>